<evidence type="ECO:0000313" key="1">
    <source>
        <dbReference type="EMBL" id="MCW1934537.1"/>
    </source>
</evidence>
<organism evidence="1 2">
    <name type="scientific">Pararhodobacter zhoushanensis</name>
    <dbReference type="NCBI Taxonomy" id="2479545"/>
    <lineage>
        <taxon>Bacteria</taxon>
        <taxon>Pseudomonadati</taxon>
        <taxon>Pseudomonadota</taxon>
        <taxon>Alphaproteobacteria</taxon>
        <taxon>Rhodobacterales</taxon>
        <taxon>Paracoccaceae</taxon>
        <taxon>Pararhodobacter</taxon>
    </lineage>
</organism>
<gene>
    <name evidence="1" type="ORF">OKW52_20340</name>
</gene>
<dbReference type="EMBL" id="JAPDFL010000001">
    <property type="protein sequence ID" value="MCW1934537.1"/>
    <property type="molecule type" value="Genomic_DNA"/>
</dbReference>
<sequence>MSSAPFEKVAVPLADGATLYLRADVNALCEFESVVSRAGLDPLRELVGVEQGFRGTISALRALIWACAVVHHPSLTVQAVGDLLDQNGQALRDGLAEALKRSAPVKAEGDASGNPPPPSA</sequence>
<reference evidence="1 2" key="1">
    <citation type="submission" date="2022-10" db="EMBL/GenBank/DDBJ databases">
        <title>Pararhodobacter sp. nov., isolated from marine algae.</title>
        <authorList>
            <person name="Choi B.J."/>
            <person name="Kim J.M."/>
            <person name="Lee J.K."/>
            <person name="Choi D.G."/>
            <person name="Jeon C.O."/>
        </authorList>
    </citation>
    <scope>NUCLEOTIDE SEQUENCE [LARGE SCALE GENOMIC DNA]</scope>
    <source>
        <strain evidence="1 2">ZQ420</strain>
    </source>
</reference>
<dbReference type="RefSeq" id="WP_264507322.1">
    <property type="nucleotide sequence ID" value="NZ_JAPDFL010000001.1"/>
</dbReference>
<evidence type="ECO:0000313" key="2">
    <source>
        <dbReference type="Proteomes" id="UP001208938"/>
    </source>
</evidence>
<dbReference type="Proteomes" id="UP001208938">
    <property type="component" value="Unassembled WGS sequence"/>
</dbReference>
<evidence type="ECO:0008006" key="3">
    <source>
        <dbReference type="Google" id="ProtNLM"/>
    </source>
</evidence>
<name>A0ABT3H410_9RHOB</name>
<keyword evidence="2" id="KW-1185">Reference proteome</keyword>
<protein>
    <recommendedName>
        <fullName evidence="3">Gene transfer agent family protein</fullName>
    </recommendedName>
</protein>
<accession>A0ABT3H410</accession>
<proteinExistence type="predicted"/>
<comment type="caution">
    <text evidence="1">The sequence shown here is derived from an EMBL/GenBank/DDBJ whole genome shotgun (WGS) entry which is preliminary data.</text>
</comment>